<comment type="caution">
    <text evidence="16">The sequence shown here is derived from an EMBL/GenBank/DDBJ whole genome shotgun (WGS) entry which is preliminary data.</text>
</comment>
<sequence>MLIQKLNFLSGHAEWVQAEDAGTSDEASTDLVAASSYLDMLTDGRRNLAYRRALEKVLEPGQLVLDIGTGTGLLAMMAARYLSRIEGCRTDKDALSGVMRDIQCSASPSSNHDQAGTASSYLSANVAAGISKVLACEVFPPMARLATRVVSQNGLSSKVRVLLKRSDELKIAPPSQQQAPMNSSSSCTSNIARDDGAGGKLTAAGRRRAAMAAAVSADDAAHSLPTQCDVIVTEIFDSQLLGEGLLPTLRDAVPRLLKAGGKVIPARARVYAQVVESDILCNMSVLQAIPHTPSSEQTEADNPTLSLAVESNSLGWESLKYDHVSQCREQPRCDMCDTSRRHMSSVLEMLAKLDSAARDKVIGADAAFLGADALQAPHMNETQPTDREQHQQRSGVHLGGDVQDHSTGLSQEQCIRASMQPVHELHLDVLHEQGLIRPLSNPVVMLEFELNNPPTHNQMRYVKVPITAAGSAHAVVIWWQLDMDPEGSILLSTAPSWIQKSMDPCQGADDGPLEGVSQGWRDHWKQCWAPLYTRGTETAEVMKVQVADQVSLVACHDDINLSVGLGAEGKPQSNSICRIPERFQPMSTINPVVSLVTAEVPSVCVSSNHALPSAPIADWNSPFRLWQLNDIEGRWGVIGHAFLNVMRQLLQAPKPDKSNSRDAVDIGTFLSQDSGTSHEAMSRVVVDVITLGDGPVLPFLIASCGAAVLAEARCGLYNRPTTETTALDASIDALVDSGTISVLSVQDCHIVSRDWTSCWQASMRQKCELFGCAESKTSGAIMSMMPIQFEAPSSFFERLEAERCIKVTEAESTAMMVTKAERCIKVTEAESTAMMVTKAERCIKVTEADSTHHLNTRGSGLEPTRSRLSAANVVVVAEPYYRDLEGLLPWYHLRFWKQLEAIRSSLPGKQVISIPSGARLCAVAASLPELWRTRHCLDTVEGLDLSLANQVLGVVGDQGENKVLGLVSDQVEDSVREDESLMTHGHTSGFRDALAVEGVKRSAGGPEMRGSASPSISDDGTGEEAGGRHQPFNKASSHLGSLPVLPHAVWQCGGDYREVSERVVLLTLDFNEDMKDQRGNTVLLPWKQQKHLYSPCSLAPTSRASTLHMEGYMAAEVQTFNMASRPSIEGHQLDSAMNECSSSFCHAIVFWMEYIYPVGSGPCCCGSAHGSCSVGDVMTSGPDQDGRPIPSIQGIKLLHQPLKIVPEERTLKKECGLTVTAMLCSEDGEIEFDVEV</sequence>
<protein>
    <recommendedName>
        <fullName evidence="3">type I protein arginine methyltransferase</fullName>
        <ecNumber evidence="3">2.1.1.319</ecNumber>
    </recommendedName>
</protein>
<dbReference type="GO" id="GO:0005634">
    <property type="term" value="C:nucleus"/>
    <property type="evidence" value="ECO:0007669"/>
    <property type="project" value="UniProtKB-SubCell"/>
</dbReference>
<evidence type="ECO:0000256" key="5">
    <source>
        <dbReference type="ARBA" id="ARBA00022603"/>
    </source>
</evidence>
<comment type="catalytic activity">
    <reaction evidence="12">
        <text>L-arginyl-[protein] + 2 S-adenosyl-L-methionine = N(omega),N(omega)-dimethyl-L-arginyl-[protein] + 2 S-adenosyl-L-homocysteine + 2 H(+)</text>
        <dbReference type="Rhea" id="RHEA:48096"/>
        <dbReference type="Rhea" id="RHEA-COMP:10532"/>
        <dbReference type="Rhea" id="RHEA-COMP:11991"/>
        <dbReference type="ChEBI" id="CHEBI:15378"/>
        <dbReference type="ChEBI" id="CHEBI:29965"/>
        <dbReference type="ChEBI" id="CHEBI:57856"/>
        <dbReference type="ChEBI" id="CHEBI:59789"/>
        <dbReference type="ChEBI" id="CHEBI:61897"/>
        <dbReference type="EC" id="2.1.1.319"/>
    </reaction>
</comment>
<comment type="subcellular location">
    <subcellularLocation>
        <location evidence="2">Cytoplasm</location>
    </subcellularLocation>
    <subcellularLocation>
        <location evidence="1">Nucleus</location>
    </subcellularLocation>
</comment>
<evidence type="ECO:0000259" key="15">
    <source>
        <dbReference type="Pfam" id="PF22528"/>
    </source>
</evidence>
<dbReference type="GO" id="GO:0032259">
    <property type="term" value="P:methylation"/>
    <property type="evidence" value="ECO:0007669"/>
    <property type="project" value="UniProtKB-KW"/>
</dbReference>
<dbReference type="Proteomes" id="UP000232323">
    <property type="component" value="Unassembled WGS sequence"/>
</dbReference>
<keyword evidence="17" id="KW-1185">Reference proteome</keyword>
<keyword evidence="11" id="KW-0539">Nucleus</keyword>
<evidence type="ECO:0000256" key="4">
    <source>
        <dbReference type="ARBA" id="ARBA00022490"/>
    </source>
</evidence>
<reference evidence="16 17" key="1">
    <citation type="submission" date="2017-08" db="EMBL/GenBank/DDBJ databases">
        <title>Acidophilic green algal genome provides insights into adaptation to an acidic environment.</title>
        <authorList>
            <person name="Hirooka S."/>
            <person name="Hirose Y."/>
            <person name="Kanesaki Y."/>
            <person name="Higuchi S."/>
            <person name="Fujiwara T."/>
            <person name="Onuma R."/>
            <person name="Era A."/>
            <person name="Ohbayashi R."/>
            <person name="Uzuka A."/>
            <person name="Nozaki H."/>
            <person name="Yoshikawa H."/>
            <person name="Miyagishima S.Y."/>
        </authorList>
    </citation>
    <scope>NUCLEOTIDE SEQUENCE [LARGE SCALE GENOMIC DNA]</scope>
    <source>
        <strain evidence="16 17">NIES-2499</strain>
    </source>
</reference>
<feature type="compositionally biased region" description="Polar residues" evidence="14">
    <location>
        <begin position="174"/>
        <end position="191"/>
    </location>
</feature>
<dbReference type="Pfam" id="PF22528">
    <property type="entry name" value="PRMT_C"/>
    <property type="match status" value="1"/>
</dbReference>
<evidence type="ECO:0000256" key="8">
    <source>
        <dbReference type="ARBA" id="ARBA00022853"/>
    </source>
</evidence>
<dbReference type="PANTHER" id="PTHR11006:SF10">
    <property type="entry name" value="HISTONE-ARGININE METHYLTRANSFERASE CARMER-RELATED"/>
    <property type="match status" value="1"/>
</dbReference>
<keyword evidence="6 13" id="KW-0808">Transferase</keyword>
<evidence type="ECO:0000256" key="12">
    <source>
        <dbReference type="ARBA" id="ARBA00049086"/>
    </source>
</evidence>
<evidence type="ECO:0000256" key="1">
    <source>
        <dbReference type="ARBA" id="ARBA00004123"/>
    </source>
</evidence>
<feature type="region of interest" description="Disordered" evidence="14">
    <location>
        <begin position="172"/>
        <end position="193"/>
    </location>
</feature>
<dbReference type="EC" id="2.1.1.319" evidence="3"/>
<proteinExistence type="predicted"/>
<evidence type="ECO:0000256" key="9">
    <source>
        <dbReference type="ARBA" id="ARBA00023015"/>
    </source>
</evidence>
<dbReference type="PANTHER" id="PTHR11006">
    <property type="entry name" value="PROTEIN ARGININE N-METHYLTRANSFERASE"/>
    <property type="match status" value="1"/>
</dbReference>
<dbReference type="GO" id="GO:0070611">
    <property type="term" value="F:histone H3R2 methyltransferase activity"/>
    <property type="evidence" value="ECO:0007669"/>
    <property type="project" value="TreeGrafter"/>
</dbReference>
<keyword evidence="8" id="KW-0156">Chromatin regulator</keyword>
<dbReference type="AlphaFoldDB" id="A0A250WTE5"/>
<evidence type="ECO:0000256" key="2">
    <source>
        <dbReference type="ARBA" id="ARBA00004496"/>
    </source>
</evidence>
<evidence type="ECO:0000313" key="16">
    <source>
        <dbReference type="EMBL" id="GAX73790.1"/>
    </source>
</evidence>
<name>A0A250WTE5_9CHLO</name>
<evidence type="ECO:0000256" key="10">
    <source>
        <dbReference type="ARBA" id="ARBA00023163"/>
    </source>
</evidence>
<evidence type="ECO:0000313" key="17">
    <source>
        <dbReference type="Proteomes" id="UP000232323"/>
    </source>
</evidence>
<dbReference type="InterPro" id="IPR055135">
    <property type="entry name" value="PRMT_dom"/>
</dbReference>
<dbReference type="GO" id="GO:0005737">
    <property type="term" value="C:cytoplasm"/>
    <property type="evidence" value="ECO:0007669"/>
    <property type="project" value="UniProtKB-SubCell"/>
</dbReference>
<dbReference type="Gene3D" id="2.70.160.11">
    <property type="entry name" value="Hnrnp arginine n-methyltransferase1"/>
    <property type="match status" value="1"/>
</dbReference>
<evidence type="ECO:0000256" key="11">
    <source>
        <dbReference type="ARBA" id="ARBA00023242"/>
    </source>
</evidence>
<dbReference type="OrthoDB" id="546712at2759"/>
<dbReference type="InterPro" id="IPR025799">
    <property type="entry name" value="Arg_MeTrfase"/>
</dbReference>
<dbReference type="STRING" id="1157962.A0A250WTE5"/>
<evidence type="ECO:0000256" key="14">
    <source>
        <dbReference type="SAM" id="MobiDB-lite"/>
    </source>
</evidence>
<evidence type="ECO:0000256" key="7">
    <source>
        <dbReference type="ARBA" id="ARBA00022691"/>
    </source>
</evidence>
<dbReference type="InterPro" id="IPR029063">
    <property type="entry name" value="SAM-dependent_MTases_sf"/>
</dbReference>
<dbReference type="PROSITE" id="PS51678">
    <property type="entry name" value="SAM_MT_PRMT"/>
    <property type="match status" value="1"/>
</dbReference>
<dbReference type="GO" id="GO:0035242">
    <property type="term" value="F:protein-arginine omega-N asymmetric methyltransferase activity"/>
    <property type="evidence" value="ECO:0007669"/>
    <property type="project" value="UniProtKB-EC"/>
</dbReference>
<evidence type="ECO:0000256" key="13">
    <source>
        <dbReference type="PROSITE-ProRule" id="PRU01015"/>
    </source>
</evidence>
<accession>A0A250WTE5</accession>
<feature type="region of interest" description="Disordered" evidence="14">
    <location>
        <begin position="1001"/>
        <end position="1038"/>
    </location>
</feature>
<keyword evidence="9" id="KW-0805">Transcription regulation</keyword>
<dbReference type="EMBL" id="BEGY01000005">
    <property type="protein sequence ID" value="GAX73790.1"/>
    <property type="molecule type" value="Genomic_DNA"/>
</dbReference>
<feature type="domain" description="Protein arginine N-methyltransferase" evidence="15">
    <location>
        <begin position="439"/>
        <end position="528"/>
    </location>
</feature>
<keyword evidence="10" id="KW-0804">Transcription</keyword>
<keyword evidence="5 13" id="KW-0489">Methyltransferase</keyword>
<dbReference type="Gene3D" id="3.40.50.150">
    <property type="entry name" value="Vaccinia Virus protein VP39"/>
    <property type="match status" value="2"/>
</dbReference>
<keyword evidence="4" id="KW-0963">Cytoplasm</keyword>
<organism evidence="16 17">
    <name type="scientific">Chlamydomonas eustigma</name>
    <dbReference type="NCBI Taxonomy" id="1157962"/>
    <lineage>
        <taxon>Eukaryota</taxon>
        <taxon>Viridiplantae</taxon>
        <taxon>Chlorophyta</taxon>
        <taxon>core chlorophytes</taxon>
        <taxon>Chlorophyceae</taxon>
        <taxon>CS clade</taxon>
        <taxon>Chlamydomonadales</taxon>
        <taxon>Chlamydomonadaceae</taxon>
        <taxon>Chlamydomonas</taxon>
    </lineage>
</organism>
<evidence type="ECO:0000256" key="6">
    <source>
        <dbReference type="ARBA" id="ARBA00022679"/>
    </source>
</evidence>
<dbReference type="SUPFAM" id="SSF53335">
    <property type="entry name" value="S-adenosyl-L-methionine-dependent methyltransferases"/>
    <property type="match status" value="1"/>
</dbReference>
<gene>
    <name evidence="16" type="ORF">CEUSTIGMA_g1241.t1</name>
</gene>
<keyword evidence="7 13" id="KW-0949">S-adenosyl-L-methionine</keyword>
<evidence type="ECO:0000256" key="3">
    <source>
        <dbReference type="ARBA" id="ARBA00011925"/>
    </source>
</evidence>